<protein>
    <recommendedName>
        <fullName evidence="4">Lipoprotein</fullName>
    </recommendedName>
</protein>
<feature type="chain" id="PRO_5047130792" description="Lipoprotein" evidence="1">
    <location>
        <begin position="22"/>
        <end position="162"/>
    </location>
</feature>
<evidence type="ECO:0000313" key="3">
    <source>
        <dbReference type="Proteomes" id="UP000649289"/>
    </source>
</evidence>
<dbReference type="PROSITE" id="PS51257">
    <property type="entry name" value="PROKAR_LIPOPROTEIN"/>
    <property type="match status" value="1"/>
</dbReference>
<reference evidence="2 3" key="1">
    <citation type="submission" date="2020-09" db="EMBL/GenBank/DDBJ databases">
        <title>novel species in genus Nocardioides.</title>
        <authorList>
            <person name="Zhang G."/>
        </authorList>
    </citation>
    <scope>NUCLEOTIDE SEQUENCE [LARGE SCALE GENOMIC DNA]</scope>
    <source>
        <strain evidence="2 3">19197</strain>
    </source>
</reference>
<feature type="signal peptide" evidence="1">
    <location>
        <begin position="1"/>
        <end position="21"/>
    </location>
</feature>
<dbReference type="RefSeq" id="WP_191200715.1">
    <property type="nucleotide sequence ID" value="NZ_BAAAPA010000001.1"/>
</dbReference>
<dbReference type="Proteomes" id="UP000649289">
    <property type="component" value="Unassembled WGS sequence"/>
</dbReference>
<evidence type="ECO:0008006" key="4">
    <source>
        <dbReference type="Google" id="ProtNLM"/>
    </source>
</evidence>
<dbReference type="EMBL" id="JACXYY010000007">
    <property type="protein sequence ID" value="MBD3916398.1"/>
    <property type="molecule type" value="Genomic_DNA"/>
</dbReference>
<name>A0ABR8MKD9_9ACTN</name>
<accession>A0ABR8MKD9</accession>
<keyword evidence="1" id="KW-0732">Signal</keyword>
<evidence type="ECO:0000313" key="2">
    <source>
        <dbReference type="EMBL" id="MBD3916398.1"/>
    </source>
</evidence>
<comment type="caution">
    <text evidence="2">The sequence shown here is derived from an EMBL/GenBank/DDBJ whole genome shotgun (WGS) entry which is preliminary data.</text>
</comment>
<evidence type="ECO:0000256" key="1">
    <source>
        <dbReference type="SAM" id="SignalP"/>
    </source>
</evidence>
<keyword evidence="3" id="KW-1185">Reference proteome</keyword>
<sequence>MNFRTRLTVTSAVLLVGSVTAACGGGGGAGAPTDASEKEFCNAQLSLLDNLDIDVTDPEASTPDEEAVADAMHSWADELEKVGTPEGISDEARDGFEETVKAARDIDASDLETPDMSALEDGLSADQKKSLETYSTYVTEKCGSMFDDIEMPELPETPESTE</sequence>
<proteinExistence type="predicted"/>
<organism evidence="2 3">
    <name type="scientific">Nocardioides hwasunensis</name>
    <dbReference type="NCBI Taxonomy" id="397258"/>
    <lineage>
        <taxon>Bacteria</taxon>
        <taxon>Bacillati</taxon>
        <taxon>Actinomycetota</taxon>
        <taxon>Actinomycetes</taxon>
        <taxon>Propionibacteriales</taxon>
        <taxon>Nocardioidaceae</taxon>
        <taxon>Nocardioides</taxon>
    </lineage>
</organism>
<gene>
    <name evidence="2" type="ORF">IEZ25_17410</name>
</gene>